<accession>A0A9Q7AGQ5</accession>
<organism evidence="2 3">
    <name type="scientific">Aminithiophilus ramosus</name>
    <dbReference type="NCBI Taxonomy" id="3029084"/>
    <lineage>
        <taxon>Bacteria</taxon>
        <taxon>Thermotogati</taxon>
        <taxon>Synergistota</taxon>
        <taxon>Synergistia</taxon>
        <taxon>Synergistales</taxon>
        <taxon>Aminithiophilaceae</taxon>
        <taxon>Aminithiophilus</taxon>
    </lineage>
</organism>
<dbReference type="CDD" id="cd00060">
    <property type="entry name" value="FHA"/>
    <property type="match status" value="1"/>
</dbReference>
<dbReference type="Pfam" id="PF16697">
    <property type="entry name" value="Yop-YscD_cpl"/>
    <property type="match status" value="1"/>
</dbReference>
<sequence length="186" mass="20619">MAWVRCDKGHYYDDERHSLCPYCGVQDLAGQVTALHDEDRSEIAEDKTVRLDDGGLRALGGTGEGETVAYVRAKTGMDPVTGWLVCIEGPDRGRDFRLRSEKNSIGRLATNDVSLADETVSRENHGFVVFDPRKASFSVRAGEGRGLVYKNGEEVPFSESLKAYDVIELGQTKLLFVPLCGEAFRW</sequence>
<keyword evidence="3" id="KW-1185">Reference proteome</keyword>
<feature type="domain" description="YscD cytoplasmic" evidence="1">
    <location>
        <begin position="87"/>
        <end position="178"/>
    </location>
</feature>
<gene>
    <name evidence="2" type="ORF">KAR29_02350</name>
</gene>
<evidence type="ECO:0000313" key="2">
    <source>
        <dbReference type="EMBL" id="QTX32794.1"/>
    </source>
</evidence>
<dbReference type="InterPro" id="IPR032030">
    <property type="entry name" value="YscD_cytoplasmic_dom"/>
</dbReference>
<evidence type="ECO:0000259" key="1">
    <source>
        <dbReference type="Pfam" id="PF16697"/>
    </source>
</evidence>
<evidence type="ECO:0000313" key="3">
    <source>
        <dbReference type="Proteomes" id="UP000671879"/>
    </source>
</evidence>
<name>A0A9Q7AGQ5_9BACT</name>
<dbReference type="KEGG" id="aram:KAR29_02350"/>
<reference evidence="3" key="1">
    <citation type="submission" date="2021-04" db="EMBL/GenBank/DDBJ databases">
        <title>A novel Synergistetes isolate from a pyrite-forming mixed culture.</title>
        <authorList>
            <person name="Bunk B."/>
            <person name="Sproer C."/>
            <person name="Spring S."/>
            <person name="Pester M."/>
        </authorList>
    </citation>
    <scope>NUCLEOTIDE SEQUENCE [LARGE SCALE GENOMIC DNA]</scope>
    <source>
        <strain evidence="3">J.5.4.2-T.3.5.2</strain>
    </source>
</reference>
<dbReference type="AlphaFoldDB" id="A0A9Q7AGQ5"/>
<dbReference type="EMBL" id="CP072943">
    <property type="protein sequence ID" value="QTX32794.1"/>
    <property type="molecule type" value="Genomic_DNA"/>
</dbReference>
<proteinExistence type="predicted"/>
<dbReference type="RefSeq" id="WP_274374049.1">
    <property type="nucleotide sequence ID" value="NZ_CP072943.1"/>
</dbReference>
<dbReference type="SUPFAM" id="SSF49879">
    <property type="entry name" value="SMAD/FHA domain"/>
    <property type="match status" value="1"/>
</dbReference>
<protein>
    <submittedName>
        <fullName evidence="2">FHA domain-containing protein</fullName>
    </submittedName>
</protein>
<dbReference type="Proteomes" id="UP000671879">
    <property type="component" value="Chromosome"/>
</dbReference>
<dbReference type="InterPro" id="IPR008984">
    <property type="entry name" value="SMAD_FHA_dom_sf"/>
</dbReference>
<dbReference type="Gene3D" id="2.60.200.20">
    <property type="match status" value="1"/>
</dbReference>